<feature type="region of interest" description="Disordered" evidence="1">
    <location>
        <begin position="51"/>
        <end position="148"/>
    </location>
</feature>
<dbReference type="AlphaFoldDB" id="A0A067JQH6"/>
<protein>
    <submittedName>
        <fullName evidence="2">Uncharacterized protein</fullName>
    </submittedName>
</protein>
<gene>
    <name evidence="2" type="ORF">JCGZ_00561</name>
</gene>
<accession>A0A067JQH6</accession>
<evidence type="ECO:0000256" key="1">
    <source>
        <dbReference type="SAM" id="MobiDB-lite"/>
    </source>
</evidence>
<feature type="compositionally biased region" description="Low complexity" evidence="1">
    <location>
        <begin position="114"/>
        <end position="138"/>
    </location>
</feature>
<feature type="compositionally biased region" description="Pro residues" evidence="1">
    <location>
        <begin position="67"/>
        <end position="113"/>
    </location>
</feature>
<sequence length="148" mass="16044">MAERVKDRVRDHFERKIDRLHRAADIITFPLAPLDGAIHGIARGALNWLTDTHPEEKPKPCNETCLPPQPQSCFAPPPPPASYAYPPAPSPPPPPPPYYTNPSQPGPGYPYPPYSYYNTGGHTNTGNDNNSSGQTNNGAVKFGNIGSS</sequence>
<evidence type="ECO:0000313" key="2">
    <source>
        <dbReference type="EMBL" id="KDP21774.1"/>
    </source>
</evidence>
<dbReference type="Proteomes" id="UP000027138">
    <property type="component" value="Unassembled WGS sequence"/>
</dbReference>
<dbReference type="EMBL" id="KK915560">
    <property type="protein sequence ID" value="KDP21774.1"/>
    <property type="molecule type" value="Genomic_DNA"/>
</dbReference>
<keyword evidence="3" id="KW-1185">Reference proteome</keyword>
<reference evidence="2 3" key="1">
    <citation type="journal article" date="2014" name="PLoS ONE">
        <title>Global Analysis of Gene Expression Profiles in Physic Nut (Jatropha curcas L.) Seedlings Exposed to Salt Stress.</title>
        <authorList>
            <person name="Zhang L."/>
            <person name="Zhang C."/>
            <person name="Wu P."/>
            <person name="Chen Y."/>
            <person name="Li M."/>
            <person name="Jiang H."/>
            <person name="Wu G."/>
        </authorList>
    </citation>
    <scope>NUCLEOTIDE SEQUENCE [LARGE SCALE GENOMIC DNA]</scope>
    <source>
        <strain evidence="3">cv. GZQX0401</strain>
        <tissue evidence="2">Young leaves</tissue>
    </source>
</reference>
<name>A0A067JQH6_JATCU</name>
<proteinExistence type="predicted"/>
<dbReference type="OrthoDB" id="998572at2759"/>
<evidence type="ECO:0000313" key="3">
    <source>
        <dbReference type="Proteomes" id="UP000027138"/>
    </source>
</evidence>
<organism evidence="2 3">
    <name type="scientific">Jatropha curcas</name>
    <name type="common">Barbados nut</name>
    <dbReference type="NCBI Taxonomy" id="180498"/>
    <lineage>
        <taxon>Eukaryota</taxon>
        <taxon>Viridiplantae</taxon>
        <taxon>Streptophyta</taxon>
        <taxon>Embryophyta</taxon>
        <taxon>Tracheophyta</taxon>
        <taxon>Spermatophyta</taxon>
        <taxon>Magnoliopsida</taxon>
        <taxon>eudicotyledons</taxon>
        <taxon>Gunneridae</taxon>
        <taxon>Pentapetalae</taxon>
        <taxon>rosids</taxon>
        <taxon>fabids</taxon>
        <taxon>Malpighiales</taxon>
        <taxon>Euphorbiaceae</taxon>
        <taxon>Crotonoideae</taxon>
        <taxon>Jatropheae</taxon>
        <taxon>Jatropha</taxon>
    </lineage>
</organism>